<protein>
    <submittedName>
        <fullName evidence="2">Ankyrin</fullName>
    </submittedName>
</protein>
<dbReference type="PANTHER" id="PTHR46224">
    <property type="entry name" value="ANKYRIN REPEAT FAMILY PROTEIN"/>
    <property type="match status" value="1"/>
</dbReference>
<evidence type="ECO:0000313" key="2">
    <source>
        <dbReference type="EMBL" id="PWY88830.1"/>
    </source>
</evidence>
<dbReference type="STRING" id="1450535.A0A317WX65"/>
<dbReference type="SMART" id="SM00248">
    <property type="entry name" value="ANK"/>
    <property type="match status" value="4"/>
</dbReference>
<dbReference type="EMBL" id="MSFK01000012">
    <property type="protein sequence ID" value="PWY88830.1"/>
    <property type="molecule type" value="Genomic_DNA"/>
</dbReference>
<feature type="repeat" description="ANK" evidence="1">
    <location>
        <begin position="142"/>
        <end position="174"/>
    </location>
</feature>
<dbReference type="SUPFAM" id="SSF48403">
    <property type="entry name" value="Ankyrin repeat"/>
    <property type="match status" value="1"/>
</dbReference>
<organism evidence="2 3">
    <name type="scientific">Aspergillus sclerotioniger CBS 115572</name>
    <dbReference type="NCBI Taxonomy" id="1450535"/>
    <lineage>
        <taxon>Eukaryota</taxon>
        <taxon>Fungi</taxon>
        <taxon>Dikarya</taxon>
        <taxon>Ascomycota</taxon>
        <taxon>Pezizomycotina</taxon>
        <taxon>Eurotiomycetes</taxon>
        <taxon>Eurotiomycetidae</taxon>
        <taxon>Eurotiales</taxon>
        <taxon>Aspergillaceae</taxon>
        <taxon>Aspergillus</taxon>
        <taxon>Aspergillus subgen. Circumdati</taxon>
    </lineage>
</organism>
<keyword evidence="1" id="KW-0040">ANK repeat</keyword>
<accession>A0A317WX65</accession>
<dbReference type="PROSITE" id="PS50297">
    <property type="entry name" value="ANK_REP_REGION"/>
    <property type="match status" value="1"/>
</dbReference>
<dbReference type="PROSITE" id="PS50088">
    <property type="entry name" value="ANK_REPEAT"/>
    <property type="match status" value="1"/>
</dbReference>
<evidence type="ECO:0000256" key="1">
    <source>
        <dbReference type="PROSITE-ProRule" id="PRU00023"/>
    </source>
</evidence>
<reference evidence="2 3" key="1">
    <citation type="submission" date="2016-12" db="EMBL/GenBank/DDBJ databases">
        <title>The genomes of Aspergillus section Nigri reveals drivers in fungal speciation.</title>
        <authorList>
            <consortium name="DOE Joint Genome Institute"/>
            <person name="Vesth T.C."/>
            <person name="Nybo J."/>
            <person name="Theobald S."/>
            <person name="Brandl J."/>
            <person name="Frisvad J.C."/>
            <person name="Nielsen K.F."/>
            <person name="Lyhne E.K."/>
            <person name="Kogle M.E."/>
            <person name="Kuo A."/>
            <person name="Riley R."/>
            <person name="Clum A."/>
            <person name="Nolan M."/>
            <person name="Lipzen A."/>
            <person name="Salamov A."/>
            <person name="Henrissat B."/>
            <person name="Wiebenga A."/>
            <person name="De Vries R.P."/>
            <person name="Grigoriev I.V."/>
            <person name="Mortensen U.H."/>
            <person name="Andersen M.R."/>
            <person name="Baker S.E."/>
        </authorList>
    </citation>
    <scope>NUCLEOTIDE SEQUENCE [LARGE SCALE GENOMIC DNA]</scope>
    <source>
        <strain evidence="2 3">CBS 115572</strain>
    </source>
</reference>
<dbReference type="GeneID" id="37118358"/>
<sequence>MPPPHLPYEMKTAIAKFLTRKQDLNALAQTSRDFYHAVNPVLYEKAVTTHRLSIFRWAAMNGQVSTIQMLLEHGGEVPRPGSYELPEFYDTDHVEYNPRLDELRYDYRWARTITYAAYNGHVGVVELYLDKRGASPNHRDRDGYTLLHHAVLNNHDSLVRMLVERGASINHCNGEDQTPLVVKAAELGNLAMVECLLSPTKKRYPRNYLKYICRAVRSAIFSKSAVVVEFPLSQGAPLDIPGKELSGDPFAAAFLSNNKRLLSLVLDHGAKVSDRQRLGVYRRAAEADYVDMLKLVVEKRPGWRCN</sequence>
<dbReference type="Proteomes" id="UP000246702">
    <property type="component" value="Unassembled WGS sequence"/>
</dbReference>
<proteinExistence type="predicted"/>
<dbReference type="OrthoDB" id="366390at2759"/>
<dbReference type="InterPro" id="IPR051616">
    <property type="entry name" value="Cul2-RING_E3_ligase_SR"/>
</dbReference>
<gene>
    <name evidence="2" type="ORF">BO94DRAFT_595126</name>
</gene>
<dbReference type="AlphaFoldDB" id="A0A317WX65"/>
<evidence type="ECO:0000313" key="3">
    <source>
        <dbReference type="Proteomes" id="UP000246702"/>
    </source>
</evidence>
<dbReference type="Pfam" id="PF12796">
    <property type="entry name" value="Ank_2"/>
    <property type="match status" value="1"/>
</dbReference>
<dbReference type="Gene3D" id="1.25.40.20">
    <property type="entry name" value="Ankyrin repeat-containing domain"/>
    <property type="match status" value="1"/>
</dbReference>
<dbReference type="InterPro" id="IPR036770">
    <property type="entry name" value="Ankyrin_rpt-contain_sf"/>
</dbReference>
<keyword evidence="3" id="KW-1185">Reference proteome</keyword>
<name>A0A317WX65_9EURO</name>
<dbReference type="RefSeq" id="XP_025468192.1">
    <property type="nucleotide sequence ID" value="XM_025616215.1"/>
</dbReference>
<dbReference type="PANTHER" id="PTHR46224:SF64">
    <property type="entry name" value="IQ MOTIF AND ANKYRIN REPEAT DOMAIN-CONTAINING PROTEIN 1"/>
    <property type="match status" value="1"/>
</dbReference>
<comment type="caution">
    <text evidence="2">The sequence shown here is derived from an EMBL/GenBank/DDBJ whole genome shotgun (WGS) entry which is preliminary data.</text>
</comment>
<dbReference type="InterPro" id="IPR002110">
    <property type="entry name" value="Ankyrin_rpt"/>
</dbReference>